<dbReference type="Pfam" id="PF00169">
    <property type="entry name" value="PH"/>
    <property type="match status" value="1"/>
</dbReference>
<dbReference type="CDD" id="cd00171">
    <property type="entry name" value="Sec7"/>
    <property type="match status" value="1"/>
</dbReference>
<evidence type="ECO:0000313" key="4">
    <source>
        <dbReference type="RefSeq" id="XP_025835078.1"/>
    </source>
</evidence>
<dbReference type="PROSITE" id="PS50190">
    <property type="entry name" value="SEC7"/>
    <property type="match status" value="1"/>
</dbReference>
<evidence type="ECO:0000259" key="1">
    <source>
        <dbReference type="PROSITE" id="PS50003"/>
    </source>
</evidence>
<dbReference type="OrthoDB" id="430364at2759"/>
<proteinExistence type="predicted"/>
<dbReference type="GO" id="GO:0005085">
    <property type="term" value="F:guanyl-nucleotide exchange factor activity"/>
    <property type="evidence" value="ECO:0007669"/>
    <property type="project" value="InterPro"/>
</dbReference>
<dbReference type="FunFam" id="2.30.29.30:FF:000309">
    <property type="entry name" value="Uncharacterized protein, isoform B"/>
    <property type="match status" value="1"/>
</dbReference>
<dbReference type="InterPro" id="IPR023394">
    <property type="entry name" value="Sec7_C_sf"/>
</dbReference>
<dbReference type="SUPFAM" id="SSF48425">
    <property type="entry name" value="Sec7 domain"/>
    <property type="match status" value="1"/>
</dbReference>
<dbReference type="GeneID" id="108743124"/>
<protein>
    <submittedName>
        <fullName evidence="4">Cytohesin-1 isoform X1</fullName>
    </submittedName>
</protein>
<dbReference type="InterPro" id="IPR035999">
    <property type="entry name" value="Sec7_dom_sf"/>
</dbReference>
<dbReference type="Gene3D" id="2.30.29.30">
    <property type="entry name" value="Pleckstrin-homology domain (PH domain)/Phosphotyrosine-binding domain (PTB)"/>
    <property type="match status" value="1"/>
</dbReference>
<dbReference type="Gene3D" id="1.10.1000.11">
    <property type="entry name" value="Arf Nucleotide-binding Site Opener,domain 2"/>
    <property type="match status" value="1"/>
</dbReference>
<dbReference type="KEGG" id="apln:108743124"/>
<evidence type="ECO:0000313" key="3">
    <source>
        <dbReference type="Proteomes" id="UP000192223"/>
    </source>
</evidence>
<dbReference type="InParanoid" id="A0A7F5RGI2"/>
<accession>A0A7F5RGI2</accession>
<dbReference type="SMART" id="SM00222">
    <property type="entry name" value="Sec7"/>
    <property type="match status" value="1"/>
</dbReference>
<dbReference type="RefSeq" id="XP_025835078.1">
    <property type="nucleotide sequence ID" value="XM_025979293.1"/>
</dbReference>
<dbReference type="InterPro" id="IPR000904">
    <property type="entry name" value="Sec7_dom"/>
</dbReference>
<feature type="domain" description="PH" evidence="1">
    <location>
        <begin position="339"/>
        <end position="454"/>
    </location>
</feature>
<dbReference type="Proteomes" id="UP000192223">
    <property type="component" value="Unplaced"/>
</dbReference>
<sequence>MLKEKPMVRMSSSGHTVESFDISELTPEQQKILIDIRRRKTDLLLEIQKMMYNTVGRTRKSSISTSSASVTVSGWFNSLRKNGKKGKVSQKNFSASRSDWDISTITTAPPRWQLKDELCDVVSEMESLDSGEEGKNSNKAKMMSIGRKKFNMDPKKGIEYLIEKDLIQNTPESVAQFLHKGEGLNKTAIGDYLGEKNEFNEKVLQAFVGLHDFTDLILVQALRQFLWSFRLPGEAQKIDRMMECFAKRYCECQGENNIFQNSDTCYVLSFAIIMLNTSLHNPSVKEKPTIDQFINMNRGINMGQDLPRELLVGLYESIKAEPFKIPEDDGNDLMHTFFNPDKEGWLWKQGGRYKSWKRRWFILNDNCLYYFEYTTDKEPRGIIPLENISVRECTDRQKQHCFELYASGGADFIKACKTDSEGKVVEGKHTVYRMSASSEEEKIDWMNRLSQSISHNPFYDMLASRKRKAQYTAKN</sequence>
<keyword evidence="3" id="KW-1185">Reference proteome</keyword>
<dbReference type="GO" id="GO:0032012">
    <property type="term" value="P:regulation of ARF protein signal transduction"/>
    <property type="evidence" value="ECO:0007669"/>
    <property type="project" value="InterPro"/>
</dbReference>
<dbReference type="SMART" id="SM00233">
    <property type="entry name" value="PH"/>
    <property type="match status" value="1"/>
</dbReference>
<organism evidence="3 4">
    <name type="scientific">Agrilus planipennis</name>
    <name type="common">Emerald ash borer</name>
    <name type="synonym">Agrilus marcopoli</name>
    <dbReference type="NCBI Taxonomy" id="224129"/>
    <lineage>
        <taxon>Eukaryota</taxon>
        <taxon>Metazoa</taxon>
        <taxon>Ecdysozoa</taxon>
        <taxon>Arthropoda</taxon>
        <taxon>Hexapoda</taxon>
        <taxon>Insecta</taxon>
        <taxon>Pterygota</taxon>
        <taxon>Neoptera</taxon>
        <taxon>Endopterygota</taxon>
        <taxon>Coleoptera</taxon>
        <taxon>Polyphaga</taxon>
        <taxon>Elateriformia</taxon>
        <taxon>Buprestoidea</taxon>
        <taxon>Buprestidae</taxon>
        <taxon>Agrilinae</taxon>
        <taxon>Agrilus</taxon>
    </lineage>
</organism>
<dbReference type="PROSITE" id="PS50003">
    <property type="entry name" value="PH_DOMAIN"/>
    <property type="match status" value="1"/>
</dbReference>
<dbReference type="AlphaFoldDB" id="A0A7F5RGI2"/>
<dbReference type="CDD" id="cd01252">
    <property type="entry name" value="PH_GRP1-like"/>
    <property type="match status" value="1"/>
</dbReference>
<dbReference type="FunFam" id="1.10.1000.11:FF:000002">
    <property type="entry name" value="Cytohesin 1"/>
    <property type="match status" value="1"/>
</dbReference>
<name>A0A7F5RGI2_AGRPL</name>
<evidence type="ECO:0000259" key="2">
    <source>
        <dbReference type="PROSITE" id="PS50190"/>
    </source>
</evidence>
<dbReference type="InterPro" id="IPR001849">
    <property type="entry name" value="PH_domain"/>
</dbReference>
<dbReference type="Gene3D" id="1.10.220.20">
    <property type="match status" value="1"/>
</dbReference>
<dbReference type="PANTHER" id="PTHR10663">
    <property type="entry name" value="GUANYL-NUCLEOTIDE EXCHANGE FACTOR"/>
    <property type="match status" value="1"/>
</dbReference>
<dbReference type="PANTHER" id="PTHR10663:SF402">
    <property type="entry name" value="MIP16918P"/>
    <property type="match status" value="1"/>
</dbReference>
<dbReference type="Pfam" id="PF01369">
    <property type="entry name" value="Sec7"/>
    <property type="match status" value="1"/>
</dbReference>
<gene>
    <name evidence="4" type="primary">LOC108743124</name>
</gene>
<reference evidence="4" key="1">
    <citation type="submission" date="2025-08" db="UniProtKB">
        <authorList>
            <consortium name="RefSeq"/>
        </authorList>
    </citation>
    <scope>IDENTIFICATION</scope>
    <source>
        <tissue evidence="4">Entire body</tissue>
    </source>
</reference>
<dbReference type="FunFam" id="1.10.220.20:FF:000003">
    <property type="entry name" value="Cytohesin 1"/>
    <property type="match status" value="1"/>
</dbReference>
<feature type="domain" description="SEC7" evidence="2">
    <location>
        <begin position="132"/>
        <end position="321"/>
    </location>
</feature>
<dbReference type="InterPro" id="IPR011993">
    <property type="entry name" value="PH-like_dom_sf"/>
</dbReference>
<dbReference type="SUPFAM" id="SSF50729">
    <property type="entry name" value="PH domain-like"/>
    <property type="match status" value="1"/>
</dbReference>